<sequence>MAARIQSSICNRFSWFSDYGGSGDRIWLAWDARELTVEILESHQQLLHCKVEILSLHTICLIVYGANEMVSRRALWERISHYSVVSGETPWMLFGDFNVVLDSSEVMGASAELTQAFDEFQQCLLEAGLITLPMTGFLQRIRGILSHRIHGSRMYEVAQKLKLLKPIFRKQRQAKGDLHINVLLAADFFEIAQCLVQQYQTNTLLLTPEKCCRLVYFKAVQQEQAMLRQRAKMTWLKEGDMCSRVFFTKVAARRASSKIFQISNRAGQLLTAQPDIMA</sequence>
<dbReference type="AlphaFoldDB" id="A0AAW2IR02"/>
<protein>
    <submittedName>
        <fullName evidence="1">Uncharacterized protein</fullName>
    </submittedName>
</protein>
<dbReference type="EMBL" id="JACGWJ010001123">
    <property type="protein sequence ID" value="KAL0284589.1"/>
    <property type="molecule type" value="Genomic_DNA"/>
</dbReference>
<evidence type="ECO:0000313" key="1">
    <source>
        <dbReference type="EMBL" id="KAL0284589.1"/>
    </source>
</evidence>
<gene>
    <name evidence="1" type="ORF">Sradi_7192700</name>
</gene>
<name>A0AAW2IR02_SESRA</name>
<dbReference type="SUPFAM" id="SSF56219">
    <property type="entry name" value="DNase I-like"/>
    <property type="match status" value="1"/>
</dbReference>
<comment type="caution">
    <text evidence="1">The sequence shown here is derived from an EMBL/GenBank/DDBJ whole genome shotgun (WGS) entry which is preliminary data.</text>
</comment>
<dbReference type="InterPro" id="IPR036691">
    <property type="entry name" value="Endo/exonu/phosph_ase_sf"/>
</dbReference>
<reference evidence="1" key="1">
    <citation type="submission" date="2020-06" db="EMBL/GenBank/DDBJ databases">
        <authorList>
            <person name="Li T."/>
            <person name="Hu X."/>
            <person name="Zhang T."/>
            <person name="Song X."/>
            <person name="Zhang H."/>
            <person name="Dai N."/>
            <person name="Sheng W."/>
            <person name="Hou X."/>
            <person name="Wei L."/>
        </authorList>
    </citation>
    <scope>NUCLEOTIDE SEQUENCE</scope>
    <source>
        <strain evidence="1">G02</strain>
        <tissue evidence="1">Leaf</tissue>
    </source>
</reference>
<dbReference type="Gene3D" id="3.60.10.10">
    <property type="entry name" value="Endonuclease/exonuclease/phosphatase"/>
    <property type="match status" value="1"/>
</dbReference>
<organism evidence="1">
    <name type="scientific">Sesamum radiatum</name>
    <name type="common">Black benniseed</name>
    <dbReference type="NCBI Taxonomy" id="300843"/>
    <lineage>
        <taxon>Eukaryota</taxon>
        <taxon>Viridiplantae</taxon>
        <taxon>Streptophyta</taxon>
        <taxon>Embryophyta</taxon>
        <taxon>Tracheophyta</taxon>
        <taxon>Spermatophyta</taxon>
        <taxon>Magnoliopsida</taxon>
        <taxon>eudicotyledons</taxon>
        <taxon>Gunneridae</taxon>
        <taxon>Pentapetalae</taxon>
        <taxon>asterids</taxon>
        <taxon>lamiids</taxon>
        <taxon>Lamiales</taxon>
        <taxon>Pedaliaceae</taxon>
        <taxon>Sesamum</taxon>
    </lineage>
</organism>
<reference evidence="1" key="2">
    <citation type="journal article" date="2024" name="Plant">
        <title>Genomic evolution and insights into agronomic trait innovations of Sesamum species.</title>
        <authorList>
            <person name="Miao H."/>
            <person name="Wang L."/>
            <person name="Qu L."/>
            <person name="Liu H."/>
            <person name="Sun Y."/>
            <person name="Le M."/>
            <person name="Wang Q."/>
            <person name="Wei S."/>
            <person name="Zheng Y."/>
            <person name="Lin W."/>
            <person name="Duan Y."/>
            <person name="Cao H."/>
            <person name="Xiong S."/>
            <person name="Wang X."/>
            <person name="Wei L."/>
            <person name="Li C."/>
            <person name="Ma Q."/>
            <person name="Ju M."/>
            <person name="Zhao R."/>
            <person name="Li G."/>
            <person name="Mu C."/>
            <person name="Tian Q."/>
            <person name="Mei H."/>
            <person name="Zhang T."/>
            <person name="Gao T."/>
            <person name="Zhang H."/>
        </authorList>
    </citation>
    <scope>NUCLEOTIDE SEQUENCE</scope>
    <source>
        <strain evidence="1">G02</strain>
    </source>
</reference>
<accession>A0AAW2IR02</accession>
<proteinExistence type="predicted"/>